<name>A0A0L6W748_9FIRM</name>
<accession>A0A0L6W748</accession>
<organism evidence="7 8">
    <name type="scientific">Thermincola ferriacetica</name>
    <dbReference type="NCBI Taxonomy" id="281456"/>
    <lineage>
        <taxon>Bacteria</taxon>
        <taxon>Bacillati</taxon>
        <taxon>Bacillota</taxon>
        <taxon>Clostridia</taxon>
        <taxon>Eubacteriales</taxon>
        <taxon>Thermincolaceae</taxon>
        <taxon>Thermincola</taxon>
    </lineage>
</organism>
<reference evidence="8" key="1">
    <citation type="submission" date="2015-07" db="EMBL/GenBank/DDBJ databases">
        <title>Complete Genome of Thermincola ferriacetica strain Z-0001T.</title>
        <authorList>
            <person name="Lusk B."/>
            <person name="Badalamenti J.P."/>
            <person name="Parameswaran P."/>
            <person name="Bond D.R."/>
            <person name="Torres C.I."/>
        </authorList>
    </citation>
    <scope>NUCLEOTIDE SEQUENCE [LARGE SCALE GENOMIC DNA]</scope>
    <source>
        <strain evidence="8">Z-0001</strain>
    </source>
</reference>
<keyword evidence="5 6" id="KW-0472">Membrane</keyword>
<keyword evidence="3 6" id="KW-0812">Transmembrane</keyword>
<feature type="transmembrane region" description="Helical" evidence="6">
    <location>
        <begin position="7"/>
        <end position="40"/>
    </location>
</feature>
<keyword evidence="8" id="KW-1185">Reference proteome</keyword>
<dbReference type="EMBL" id="LGTE01000001">
    <property type="protein sequence ID" value="KNZ71208.1"/>
    <property type="molecule type" value="Genomic_DNA"/>
</dbReference>
<evidence type="ECO:0000256" key="4">
    <source>
        <dbReference type="ARBA" id="ARBA00022989"/>
    </source>
</evidence>
<dbReference type="PANTHER" id="PTHR43701">
    <property type="entry name" value="MEMBRANE TRANSPORTER PROTEIN MJ0441-RELATED"/>
    <property type="match status" value="1"/>
</dbReference>
<dbReference type="InterPro" id="IPR051598">
    <property type="entry name" value="TSUP/Inactive_protease-like"/>
</dbReference>
<evidence type="ECO:0000313" key="8">
    <source>
        <dbReference type="Proteomes" id="UP000037175"/>
    </source>
</evidence>
<comment type="caution">
    <text evidence="7">The sequence shown here is derived from an EMBL/GenBank/DDBJ whole genome shotgun (WGS) entry which is preliminary data.</text>
</comment>
<dbReference type="Pfam" id="PF01925">
    <property type="entry name" value="TauE"/>
    <property type="match status" value="1"/>
</dbReference>
<evidence type="ECO:0000256" key="3">
    <source>
        <dbReference type="ARBA" id="ARBA00022692"/>
    </source>
</evidence>
<keyword evidence="4 6" id="KW-1133">Transmembrane helix</keyword>
<gene>
    <name evidence="7" type="ORF">Tfer_0287</name>
</gene>
<feature type="transmembrane region" description="Helical" evidence="6">
    <location>
        <begin position="96"/>
        <end position="115"/>
    </location>
</feature>
<dbReference type="Proteomes" id="UP000037175">
    <property type="component" value="Unassembled WGS sequence"/>
</dbReference>
<feature type="transmembrane region" description="Helical" evidence="6">
    <location>
        <begin position="46"/>
        <end position="65"/>
    </location>
</feature>
<keyword evidence="6" id="KW-1003">Cell membrane</keyword>
<sequence>MRIAHGIMIPVVGILTGVINGLLGIGGGTILIPAMVALMGVSQHKAHGTSLAIILPTALVSSFVYRINGSMDIYLALQVAIGGMIGGYLGARLMNYIPAASLKKIFGAFILAAGIRMVM</sequence>
<comment type="similarity">
    <text evidence="2 6">Belongs to the 4-toluene sulfonate uptake permease (TSUP) (TC 2.A.102) family.</text>
</comment>
<dbReference type="RefSeq" id="WP_013120207.1">
    <property type="nucleotide sequence ID" value="NZ_LGTE01000001.1"/>
</dbReference>
<dbReference type="InterPro" id="IPR002781">
    <property type="entry name" value="TM_pro_TauE-like"/>
</dbReference>
<comment type="subcellular location">
    <subcellularLocation>
        <location evidence="6">Cell membrane</location>
        <topology evidence="6">Multi-pass membrane protein</topology>
    </subcellularLocation>
    <subcellularLocation>
        <location evidence="1">Membrane</location>
        <topology evidence="1">Multi-pass membrane protein</topology>
    </subcellularLocation>
</comment>
<feature type="transmembrane region" description="Helical" evidence="6">
    <location>
        <begin position="72"/>
        <end position="90"/>
    </location>
</feature>
<dbReference type="PANTHER" id="PTHR43701:SF2">
    <property type="entry name" value="MEMBRANE TRANSPORTER PROTEIN YJNA-RELATED"/>
    <property type="match status" value="1"/>
</dbReference>
<dbReference type="AlphaFoldDB" id="A0A0L6W748"/>
<protein>
    <recommendedName>
        <fullName evidence="6">Probable membrane transporter protein</fullName>
    </recommendedName>
</protein>
<evidence type="ECO:0000256" key="2">
    <source>
        <dbReference type="ARBA" id="ARBA00009142"/>
    </source>
</evidence>
<evidence type="ECO:0000256" key="6">
    <source>
        <dbReference type="RuleBase" id="RU363041"/>
    </source>
</evidence>
<dbReference type="GO" id="GO:0005886">
    <property type="term" value="C:plasma membrane"/>
    <property type="evidence" value="ECO:0007669"/>
    <property type="project" value="UniProtKB-SubCell"/>
</dbReference>
<evidence type="ECO:0000313" key="7">
    <source>
        <dbReference type="EMBL" id="KNZ71208.1"/>
    </source>
</evidence>
<proteinExistence type="inferred from homology"/>
<evidence type="ECO:0000256" key="1">
    <source>
        <dbReference type="ARBA" id="ARBA00004141"/>
    </source>
</evidence>
<evidence type="ECO:0000256" key="5">
    <source>
        <dbReference type="ARBA" id="ARBA00023136"/>
    </source>
</evidence>